<proteinExistence type="inferred from homology"/>
<feature type="domain" description="Phosphatidic acid phosphatase type 2/haloperoxidase" evidence="7">
    <location>
        <begin position="127"/>
        <end position="274"/>
    </location>
</feature>
<dbReference type="PANTHER" id="PTHR10165">
    <property type="entry name" value="LIPID PHOSPHATE PHOSPHATASE"/>
    <property type="match status" value="1"/>
</dbReference>
<evidence type="ECO:0000256" key="1">
    <source>
        <dbReference type="ARBA" id="ARBA00004141"/>
    </source>
</evidence>
<dbReference type="InterPro" id="IPR000326">
    <property type="entry name" value="PAP2/HPO"/>
</dbReference>
<feature type="transmembrane region" description="Helical" evidence="6">
    <location>
        <begin position="33"/>
        <end position="54"/>
    </location>
</feature>
<keyword evidence="5 6" id="KW-0472">Membrane</keyword>
<dbReference type="Proteomes" id="UP001595075">
    <property type="component" value="Unassembled WGS sequence"/>
</dbReference>
<evidence type="ECO:0000256" key="6">
    <source>
        <dbReference type="SAM" id="Phobius"/>
    </source>
</evidence>
<feature type="transmembrane region" description="Helical" evidence="6">
    <location>
        <begin position="256"/>
        <end position="274"/>
    </location>
</feature>
<dbReference type="InterPro" id="IPR043216">
    <property type="entry name" value="PAP-like"/>
</dbReference>
<keyword evidence="4 6" id="KW-1133">Transmembrane helix</keyword>
<evidence type="ECO:0000256" key="5">
    <source>
        <dbReference type="ARBA" id="ARBA00023136"/>
    </source>
</evidence>
<dbReference type="Pfam" id="PF01569">
    <property type="entry name" value="PAP2"/>
    <property type="match status" value="1"/>
</dbReference>
<dbReference type="Gene3D" id="1.20.144.10">
    <property type="entry name" value="Phosphatidic acid phosphatase type 2/haloperoxidase"/>
    <property type="match status" value="1"/>
</dbReference>
<evidence type="ECO:0000313" key="8">
    <source>
        <dbReference type="EMBL" id="KAL2071524.1"/>
    </source>
</evidence>
<comment type="subcellular location">
    <subcellularLocation>
        <location evidence="1">Membrane</location>
        <topology evidence="1">Multi-pass membrane protein</topology>
    </subcellularLocation>
</comment>
<evidence type="ECO:0000256" key="2">
    <source>
        <dbReference type="ARBA" id="ARBA00008816"/>
    </source>
</evidence>
<feature type="transmembrane region" description="Helical" evidence="6">
    <location>
        <begin position="92"/>
        <end position="112"/>
    </location>
</feature>
<evidence type="ECO:0000313" key="9">
    <source>
        <dbReference type="Proteomes" id="UP001595075"/>
    </source>
</evidence>
<protein>
    <recommendedName>
        <fullName evidence="7">Phosphatidic acid phosphatase type 2/haloperoxidase domain-containing protein</fullName>
    </recommendedName>
</protein>
<gene>
    <name evidence="8" type="ORF">VTL71DRAFT_12759</name>
</gene>
<dbReference type="SUPFAM" id="SSF48317">
    <property type="entry name" value="Acid phosphatase/Vanadium-dependent haloperoxidase"/>
    <property type="match status" value="1"/>
</dbReference>
<dbReference type="InterPro" id="IPR036938">
    <property type="entry name" value="PAP2/HPO_sf"/>
</dbReference>
<accession>A0ABR4CR32</accession>
<evidence type="ECO:0000256" key="3">
    <source>
        <dbReference type="ARBA" id="ARBA00022692"/>
    </source>
</evidence>
<feature type="transmembrane region" description="Helical" evidence="6">
    <location>
        <begin position="228"/>
        <end position="250"/>
    </location>
</feature>
<name>A0ABR4CR32_9HELO</name>
<dbReference type="SMART" id="SM00014">
    <property type="entry name" value="acidPPc"/>
    <property type="match status" value="1"/>
</dbReference>
<keyword evidence="3 6" id="KW-0812">Transmembrane</keyword>
<comment type="caution">
    <text evidence="8">The sequence shown here is derived from an EMBL/GenBank/DDBJ whole genome shotgun (WGS) entry which is preliminary data.</text>
</comment>
<dbReference type="PANTHER" id="PTHR10165:SF84">
    <property type="entry name" value="PHOSPHATIDIC ACID PHOSPHATASE BETA"/>
    <property type="match status" value="1"/>
</dbReference>
<dbReference type="EMBL" id="JAZHXI010000005">
    <property type="protein sequence ID" value="KAL2071524.1"/>
    <property type="molecule type" value="Genomic_DNA"/>
</dbReference>
<feature type="transmembrane region" description="Helical" evidence="6">
    <location>
        <begin position="198"/>
        <end position="216"/>
    </location>
</feature>
<comment type="similarity">
    <text evidence="2">Belongs to the PA-phosphatase related phosphoesterase family.</text>
</comment>
<sequence length="376" mass="41496">MPIIQAANTDCQPPERYRGGDDTSYWSLVWRDYVSIAVVAAGSLWVYLLPMYLLERRIVQVSQLSPQAGAENQLPSYAGPPELSYPWIKEPIPTWACGVVVVLVPMLVVTLFQLKLRSLWDFHAGLTGTLRANVASTAIATILKHFIGGFRPHYMQVCKPDMGLIFGGTSQSQSSFAPSACTADSHDVNRAIQGFPSGHTTSAFAAAMFLTLYLNAKLKAFADHASEFWVFIVTILPLLLASLIGGSMYITYQHHAHEIVIGMLIGMVVGTLGYRSAYSAVFDSRYNHIPLPPFGARVRFAYDQSPSVTSTVGITSGHISGEAHPVMWSWWVRSSASIQEQHYGLIWLKSMGCFRKGVVERVPTDSKYAERGRNES</sequence>
<reference evidence="8 9" key="1">
    <citation type="journal article" date="2024" name="Commun. Biol.">
        <title>Comparative genomic analysis of thermophilic fungi reveals convergent evolutionary adaptations and gene losses.</title>
        <authorList>
            <person name="Steindorff A.S."/>
            <person name="Aguilar-Pontes M.V."/>
            <person name="Robinson A.J."/>
            <person name="Andreopoulos B."/>
            <person name="LaButti K."/>
            <person name="Kuo A."/>
            <person name="Mondo S."/>
            <person name="Riley R."/>
            <person name="Otillar R."/>
            <person name="Haridas S."/>
            <person name="Lipzen A."/>
            <person name="Grimwood J."/>
            <person name="Schmutz J."/>
            <person name="Clum A."/>
            <person name="Reid I.D."/>
            <person name="Moisan M.C."/>
            <person name="Butler G."/>
            <person name="Nguyen T.T.M."/>
            <person name="Dewar K."/>
            <person name="Conant G."/>
            <person name="Drula E."/>
            <person name="Henrissat B."/>
            <person name="Hansel C."/>
            <person name="Singer S."/>
            <person name="Hutchinson M.I."/>
            <person name="de Vries R.P."/>
            <person name="Natvig D.O."/>
            <person name="Powell A.J."/>
            <person name="Tsang A."/>
            <person name="Grigoriev I.V."/>
        </authorList>
    </citation>
    <scope>NUCLEOTIDE SEQUENCE [LARGE SCALE GENOMIC DNA]</scope>
    <source>
        <strain evidence="8 9">CBS 494.80</strain>
    </source>
</reference>
<evidence type="ECO:0000256" key="4">
    <source>
        <dbReference type="ARBA" id="ARBA00022989"/>
    </source>
</evidence>
<keyword evidence="9" id="KW-1185">Reference proteome</keyword>
<evidence type="ECO:0000259" key="7">
    <source>
        <dbReference type="SMART" id="SM00014"/>
    </source>
</evidence>
<organism evidence="8 9">
    <name type="scientific">Oculimacula yallundae</name>
    <dbReference type="NCBI Taxonomy" id="86028"/>
    <lineage>
        <taxon>Eukaryota</taxon>
        <taxon>Fungi</taxon>
        <taxon>Dikarya</taxon>
        <taxon>Ascomycota</taxon>
        <taxon>Pezizomycotina</taxon>
        <taxon>Leotiomycetes</taxon>
        <taxon>Helotiales</taxon>
        <taxon>Ploettnerulaceae</taxon>
        <taxon>Oculimacula</taxon>
    </lineage>
</organism>